<dbReference type="Gene3D" id="1.10.150.530">
    <property type="match status" value="1"/>
</dbReference>
<sequence length="350" mass="39281">MLTNIFSLMPEDLAKSIISRQPDLPEYRIKQVLSWLYKFYLNEPEKMTNLPEEFRAFLKTNYSFFLPEIESKLVSQDGAVKYRLLLEDGKIIESVLIPAEKKNTLCLSTQVGCARNCKFCATGKMGLIRNLATQEIIGQVIIASKELKNSGTAKLTNLVLMGMGEPMDNLKNVLMALQILQSNAGFSFSPRRITVSTCGVVPGIIALADSGIKAKLALSLTSAIQSKRRKLMPVSDQYNLIQLKQALLYYLRKTSFRITIEYILIPNFNMDSEDLAALRKFTGDLSCKINFIPYNPGRNSPFRAPTETEIKDFMQRAQKLPQAITLRKSRGADIFGACGQLTKNNLGEKK</sequence>
<dbReference type="GO" id="GO:0051539">
    <property type="term" value="F:4 iron, 4 sulfur cluster binding"/>
    <property type="evidence" value="ECO:0007669"/>
    <property type="project" value="UniProtKB-KW"/>
</dbReference>
<evidence type="ECO:0000256" key="1">
    <source>
        <dbReference type="ARBA" id="ARBA00001966"/>
    </source>
</evidence>
<dbReference type="Proteomes" id="UP000002019">
    <property type="component" value="Chromosome"/>
</dbReference>
<keyword evidence="5" id="KW-0963">Cytoplasm</keyword>
<evidence type="ECO:0000256" key="2">
    <source>
        <dbReference type="ARBA" id="ARBA00004496"/>
    </source>
</evidence>
<comment type="cofactor">
    <cofactor evidence="1">
        <name>[4Fe-4S] cluster</name>
        <dbReference type="ChEBI" id="CHEBI:49883"/>
    </cofactor>
</comment>
<dbReference type="NCBIfam" id="TIGR00048">
    <property type="entry name" value="rRNA_mod_RlmN"/>
    <property type="match status" value="1"/>
</dbReference>
<dbReference type="InterPro" id="IPR040072">
    <property type="entry name" value="Methyltransferase_A"/>
</dbReference>
<dbReference type="SFLD" id="SFLDS00029">
    <property type="entry name" value="Radical_SAM"/>
    <property type="match status" value="1"/>
</dbReference>
<dbReference type="SUPFAM" id="SSF102114">
    <property type="entry name" value="Radical SAM enzymes"/>
    <property type="match status" value="1"/>
</dbReference>
<keyword evidence="10" id="KW-0819">tRNA processing</keyword>
<evidence type="ECO:0000256" key="14">
    <source>
        <dbReference type="ARBA" id="ARBA00023157"/>
    </source>
</evidence>
<dbReference type="SFLD" id="SFLDF00275">
    <property type="entry name" value="adenosine_C2_methyltransferase"/>
    <property type="match status" value="1"/>
</dbReference>
<keyword evidence="11" id="KW-0479">Metal-binding</keyword>
<comment type="subcellular location">
    <subcellularLocation>
        <location evidence="2">Cytoplasm</location>
    </subcellularLocation>
</comment>
<dbReference type="GO" id="GO:0070475">
    <property type="term" value="P:rRNA base methylation"/>
    <property type="evidence" value="ECO:0007669"/>
    <property type="project" value="InterPro"/>
</dbReference>
<dbReference type="EMBL" id="CU466930">
    <property type="protein sequence ID" value="CAO81102.1"/>
    <property type="molecule type" value="Genomic_DNA"/>
</dbReference>
<evidence type="ECO:0000259" key="15">
    <source>
        <dbReference type="PROSITE" id="PS51918"/>
    </source>
</evidence>
<organism evidence="16 17">
    <name type="scientific">Cloacimonas acidaminovorans (strain Evry)</name>
    <dbReference type="NCBI Taxonomy" id="459349"/>
    <lineage>
        <taxon>Bacteria</taxon>
        <taxon>Pseudomonadati</taxon>
        <taxon>Candidatus Cloacimonadota</taxon>
        <taxon>Candidatus Cloacimonadia</taxon>
        <taxon>Candidatus Cloacimonadales</taxon>
        <taxon>Candidatus Cloacimonadaceae</taxon>
        <taxon>Candidatus Cloacimonas</taxon>
    </lineage>
</organism>
<dbReference type="GO" id="GO:0030488">
    <property type="term" value="P:tRNA methylation"/>
    <property type="evidence" value="ECO:0007669"/>
    <property type="project" value="InterPro"/>
</dbReference>
<keyword evidence="9" id="KW-0949">S-adenosyl-L-methionine</keyword>
<evidence type="ECO:0000256" key="10">
    <source>
        <dbReference type="ARBA" id="ARBA00022694"/>
    </source>
</evidence>
<name>B0VIB4_CLOAI</name>
<evidence type="ECO:0000256" key="5">
    <source>
        <dbReference type="ARBA" id="ARBA00022490"/>
    </source>
</evidence>
<evidence type="ECO:0000313" key="16">
    <source>
        <dbReference type="EMBL" id="CAO81102.1"/>
    </source>
</evidence>
<dbReference type="RefSeq" id="WP_015424960.1">
    <property type="nucleotide sequence ID" value="NC_020449.1"/>
</dbReference>
<dbReference type="InterPro" id="IPR007197">
    <property type="entry name" value="rSAM"/>
</dbReference>
<dbReference type="AlphaFoldDB" id="B0VIB4"/>
<evidence type="ECO:0000256" key="4">
    <source>
        <dbReference type="ARBA" id="ARBA00022485"/>
    </source>
</evidence>
<dbReference type="GO" id="GO:0046872">
    <property type="term" value="F:metal ion binding"/>
    <property type="evidence" value="ECO:0007669"/>
    <property type="project" value="UniProtKB-KW"/>
</dbReference>
<keyword evidence="14" id="KW-1015">Disulfide bond</keyword>
<keyword evidence="12" id="KW-0408">Iron</keyword>
<dbReference type="InterPro" id="IPR004383">
    <property type="entry name" value="rRNA_lsu_MTrfase_RlmN/Cfr"/>
</dbReference>
<dbReference type="PROSITE" id="PS51918">
    <property type="entry name" value="RADICAL_SAM"/>
    <property type="match status" value="1"/>
</dbReference>
<evidence type="ECO:0000256" key="9">
    <source>
        <dbReference type="ARBA" id="ARBA00022691"/>
    </source>
</evidence>
<dbReference type="STRING" id="459349.CLOAM1242"/>
<keyword evidence="6" id="KW-0698">rRNA processing</keyword>
<dbReference type="PANTHER" id="PTHR30544">
    <property type="entry name" value="23S RRNA METHYLTRANSFERASE"/>
    <property type="match status" value="1"/>
</dbReference>
<keyword evidence="7" id="KW-0489">Methyltransferase</keyword>
<dbReference type="OrthoDB" id="9793973at2"/>
<evidence type="ECO:0000313" key="17">
    <source>
        <dbReference type="Proteomes" id="UP000002019"/>
    </source>
</evidence>
<dbReference type="eggNOG" id="COG0820">
    <property type="taxonomic scope" value="Bacteria"/>
</dbReference>
<dbReference type="PIRSF" id="PIRSF006004">
    <property type="entry name" value="CHP00048"/>
    <property type="match status" value="1"/>
</dbReference>
<evidence type="ECO:0000256" key="11">
    <source>
        <dbReference type="ARBA" id="ARBA00022723"/>
    </source>
</evidence>
<protein>
    <submittedName>
        <fullName evidence="16">Radical SAM-dependent enzyme (YfgB)</fullName>
    </submittedName>
</protein>
<keyword evidence="4" id="KW-0004">4Fe-4S</keyword>
<dbReference type="KEGG" id="caci:CLOAM1242"/>
<evidence type="ECO:0000256" key="8">
    <source>
        <dbReference type="ARBA" id="ARBA00022679"/>
    </source>
</evidence>
<gene>
    <name evidence="16" type="ordered locus">CLOAM1242</name>
</gene>
<dbReference type="CDD" id="cd01335">
    <property type="entry name" value="Radical_SAM"/>
    <property type="match status" value="1"/>
</dbReference>
<accession>B0VIB4</accession>
<dbReference type="Pfam" id="PF21016">
    <property type="entry name" value="RlmN_N"/>
    <property type="match status" value="1"/>
</dbReference>
<dbReference type="InterPro" id="IPR048641">
    <property type="entry name" value="RlmN_N"/>
</dbReference>
<dbReference type="InterPro" id="IPR058240">
    <property type="entry name" value="rSAM_sf"/>
</dbReference>
<dbReference type="HOGENOM" id="CLU_029101_0_0_0"/>
<dbReference type="Gene3D" id="3.20.20.70">
    <property type="entry name" value="Aldolase class I"/>
    <property type="match status" value="1"/>
</dbReference>
<dbReference type="GO" id="GO:0005737">
    <property type="term" value="C:cytoplasm"/>
    <property type="evidence" value="ECO:0007669"/>
    <property type="project" value="UniProtKB-SubCell"/>
</dbReference>
<evidence type="ECO:0000256" key="3">
    <source>
        <dbReference type="ARBA" id="ARBA00007544"/>
    </source>
</evidence>
<evidence type="ECO:0000256" key="7">
    <source>
        <dbReference type="ARBA" id="ARBA00022603"/>
    </source>
</evidence>
<evidence type="ECO:0000256" key="6">
    <source>
        <dbReference type="ARBA" id="ARBA00022552"/>
    </source>
</evidence>
<dbReference type="GO" id="GO:0008173">
    <property type="term" value="F:RNA methyltransferase activity"/>
    <property type="evidence" value="ECO:0007669"/>
    <property type="project" value="InterPro"/>
</dbReference>
<dbReference type="InterPro" id="IPR013785">
    <property type="entry name" value="Aldolase_TIM"/>
</dbReference>
<feature type="domain" description="Radical SAM core" evidence="15">
    <location>
        <begin position="99"/>
        <end position="333"/>
    </location>
</feature>
<proteinExistence type="inferred from homology"/>
<reference evidence="16 17" key="1">
    <citation type="journal article" date="2008" name="J. Bacteriol.">
        <title>'Candidatus Cloacamonas acidaminovorans': genome sequence reconstruction provides a first glimpse of a new bacterial division.</title>
        <authorList>
            <person name="Pelletier E."/>
            <person name="Kreimeyer A."/>
            <person name="Bocs S."/>
            <person name="Rouy Z."/>
            <person name="Gyapay G."/>
            <person name="Chouari R."/>
            <person name="Riviere D."/>
            <person name="Ganesan A."/>
            <person name="Daegelen P."/>
            <person name="Sghir A."/>
            <person name="Cohen G.N."/>
            <person name="Medigue C."/>
            <person name="Weissenbach J."/>
            <person name="Le Paslier D."/>
        </authorList>
    </citation>
    <scope>NUCLEOTIDE SEQUENCE [LARGE SCALE GENOMIC DNA]</scope>
    <source>
        <strain evidence="17">Evry</strain>
    </source>
</reference>
<keyword evidence="17" id="KW-1185">Reference proteome</keyword>
<keyword evidence="8" id="KW-0808">Transferase</keyword>
<dbReference type="Pfam" id="PF04055">
    <property type="entry name" value="Radical_SAM"/>
    <property type="match status" value="1"/>
</dbReference>
<evidence type="ECO:0000256" key="13">
    <source>
        <dbReference type="ARBA" id="ARBA00023014"/>
    </source>
</evidence>
<evidence type="ECO:0000256" key="12">
    <source>
        <dbReference type="ARBA" id="ARBA00023004"/>
    </source>
</evidence>
<dbReference type="SFLD" id="SFLDG01062">
    <property type="entry name" value="methyltransferase_(Class_A)"/>
    <property type="match status" value="1"/>
</dbReference>
<keyword evidence="13" id="KW-0411">Iron-sulfur</keyword>
<dbReference type="PANTHER" id="PTHR30544:SF5">
    <property type="entry name" value="RADICAL SAM CORE DOMAIN-CONTAINING PROTEIN"/>
    <property type="match status" value="1"/>
</dbReference>
<comment type="similarity">
    <text evidence="3">Belongs to the radical SAM superfamily. RlmN family.</text>
</comment>
<dbReference type="InterPro" id="IPR027492">
    <property type="entry name" value="RNA_MTrfase_RlmN"/>
</dbReference>